<dbReference type="InterPro" id="IPR027417">
    <property type="entry name" value="P-loop_NTPase"/>
</dbReference>
<protein>
    <submittedName>
        <fullName evidence="1">Cytidylate kinase</fullName>
        <ecNumber evidence="1">2.7.4.25</ecNumber>
    </submittedName>
</protein>
<keyword evidence="1" id="KW-0808">Transferase</keyword>
<gene>
    <name evidence="1" type="primary">cmk_5</name>
    <name evidence="1" type="ORF">BEI61_02179</name>
</gene>
<dbReference type="EMBL" id="MCGH01000002">
    <property type="protein sequence ID" value="ODM06289.1"/>
    <property type="molecule type" value="Genomic_DNA"/>
</dbReference>
<dbReference type="Proteomes" id="UP000094067">
    <property type="component" value="Unassembled WGS sequence"/>
</dbReference>
<dbReference type="Pfam" id="PF13189">
    <property type="entry name" value="Cytidylate_kin2"/>
    <property type="match status" value="1"/>
</dbReference>
<dbReference type="AlphaFoldDB" id="A0A1E3ACE7"/>
<sequence length="198" mass="22524">MANTIITIGRQFGSGGHEIGKIAAKELGIECYDSRLIQMASEKSCIGMEHLKPVDEKRANPWLYTVPSDYSNEMTGFGLPMNDMLFNVQSQVIRQLADRESCIIVGRCADSVLESYPNVISVFIRANMPERIKRITERQNISSREAEILIKKRDKDRSLYYNFFTDKKWGRAESYDIVLNSTTLGVDRCVQIICSLVK</sequence>
<dbReference type="SUPFAM" id="SSF52540">
    <property type="entry name" value="P-loop containing nucleoside triphosphate hydrolases"/>
    <property type="match status" value="1"/>
</dbReference>
<proteinExistence type="predicted"/>
<evidence type="ECO:0000313" key="2">
    <source>
        <dbReference type="Proteomes" id="UP000094067"/>
    </source>
</evidence>
<dbReference type="EC" id="2.7.4.25" evidence="1"/>
<dbReference type="PATRIC" id="fig|1432052.4.peg.2437"/>
<evidence type="ECO:0000313" key="1">
    <source>
        <dbReference type="EMBL" id="ODM06289.1"/>
    </source>
</evidence>
<keyword evidence="1" id="KW-0418">Kinase</keyword>
<accession>A0A1E3ACE7</accession>
<organism evidence="1 2">
    <name type="scientific">Eisenbergiella tayi</name>
    <dbReference type="NCBI Taxonomy" id="1432052"/>
    <lineage>
        <taxon>Bacteria</taxon>
        <taxon>Bacillati</taxon>
        <taxon>Bacillota</taxon>
        <taxon>Clostridia</taxon>
        <taxon>Lachnospirales</taxon>
        <taxon>Lachnospiraceae</taxon>
        <taxon>Eisenbergiella</taxon>
    </lineage>
</organism>
<dbReference type="RefSeq" id="WP_069152291.1">
    <property type="nucleotide sequence ID" value="NZ_DAWDRA010000268.1"/>
</dbReference>
<name>A0A1E3ACE7_9FIRM</name>
<dbReference type="GO" id="GO:0016301">
    <property type="term" value="F:kinase activity"/>
    <property type="evidence" value="ECO:0007669"/>
    <property type="project" value="UniProtKB-KW"/>
</dbReference>
<reference evidence="1 2" key="1">
    <citation type="submission" date="2016-07" db="EMBL/GenBank/DDBJ databases">
        <title>Characterization of isolates of Eisenbergiella tayi derived from blood cultures, using whole genome sequencing.</title>
        <authorList>
            <person name="Burdz T."/>
            <person name="Wiebe D."/>
            <person name="Huynh C."/>
            <person name="Bernard K."/>
        </authorList>
    </citation>
    <scope>NUCLEOTIDE SEQUENCE [LARGE SCALE GENOMIC DNA]</scope>
    <source>
        <strain evidence="1 2">NML 110608</strain>
    </source>
</reference>
<dbReference type="Gene3D" id="3.40.50.300">
    <property type="entry name" value="P-loop containing nucleotide triphosphate hydrolases"/>
    <property type="match status" value="1"/>
</dbReference>
<comment type="caution">
    <text evidence="1">The sequence shown here is derived from an EMBL/GenBank/DDBJ whole genome shotgun (WGS) entry which is preliminary data.</text>
</comment>